<gene>
    <name evidence="2" type="ORF">SAV14893_086860</name>
    <name evidence="3" type="ORF">SAV31267_090310</name>
</gene>
<dbReference type="EMBL" id="BJHX01000002">
    <property type="protein sequence ID" value="GDY69293.1"/>
    <property type="molecule type" value="Genomic_DNA"/>
</dbReference>
<protein>
    <submittedName>
        <fullName evidence="2">Uncharacterized protein</fullName>
    </submittedName>
</protein>
<comment type="caution">
    <text evidence="2">The sequence shown here is derived from an EMBL/GenBank/DDBJ whole genome shotgun (WGS) entry which is preliminary data.</text>
</comment>
<dbReference type="Proteomes" id="UP000302139">
    <property type="component" value="Unassembled WGS sequence"/>
</dbReference>
<dbReference type="Proteomes" id="UP000299211">
    <property type="component" value="Unassembled WGS sequence"/>
</dbReference>
<dbReference type="AlphaFoldDB" id="A0A4D4MBN8"/>
<evidence type="ECO:0000313" key="5">
    <source>
        <dbReference type="Proteomes" id="UP000302139"/>
    </source>
</evidence>
<name>A0A4D4MBN8_STRAX</name>
<feature type="region of interest" description="Disordered" evidence="1">
    <location>
        <begin position="31"/>
        <end position="64"/>
    </location>
</feature>
<evidence type="ECO:0000313" key="3">
    <source>
        <dbReference type="EMBL" id="GDY79546.1"/>
    </source>
</evidence>
<evidence type="ECO:0000313" key="4">
    <source>
        <dbReference type="Proteomes" id="UP000299211"/>
    </source>
</evidence>
<dbReference type="EMBL" id="BJHY01000002">
    <property type="protein sequence ID" value="GDY79546.1"/>
    <property type="molecule type" value="Genomic_DNA"/>
</dbReference>
<organism evidence="2 5">
    <name type="scientific">Streptomyces avermitilis</name>
    <dbReference type="NCBI Taxonomy" id="33903"/>
    <lineage>
        <taxon>Bacteria</taxon>
        <taxon>Bacillati</taxon>
        <taxon>Actinomycetota</taxon>
        <taxon>Actinomycetes</taxon>
        <taxon>Kitasatosporales</taxon>
        <taxon>Streptomycetaceae</taxon>
        <taxon>Streptomyces</taxon>
    </lineage>
</organism>
<reference evidence="2 5" key="2">
    <citation type="submission" date="2019-04" db="EMBL/GenBank/DDBJ databases">
        <title>Draft genome sequences of Streptomyces avermitilis NBRC 14893.</title>
        <authorList>
            <person name="Komaki H."/>
            <person name="Tamura T."/>
            <person name="Hosoyama A."/>
        </authorList>
    </citation>
    <scope>NUCLEOTIDE SEQUENCE [LARGE SCALE GENOMIC DNA]</scope>
    <source>
        <strain evidence="2 5">NBRC 14893</strain>
    </source>
</reference>
<evidence type="ECO:0000313" key="2">
    <source>
        <dbReference type="EMBL" id="GDY69293.1"/>
    </source>
</evidence>
<evidence type="ECO:0000256" key="1">
    <source>
        <dbReference type="SAM" id="MobiDB-lite"/>
    </source>
</evidence>
<accession>A0A4D4MBN8</accession>
<reference evidence="3 4" key="1">
    <citation type="submission" date="2019-04" db="EMBL/GenBank/DDBJ databases">
        <title>Draft genome sequences of Streptomyces avermitilis ATCC 31267.</title>
        <authorList>
            <person name="Komaki H."/>
            <person name="Tamura T."/>
            <person name="Hosoyama A."/>
        </authorList>
    </citation>
    <scope>NUCLEOTIDE SEQUENCE [LARGE SCALE GENOMIC DNA]</scope>
    <source>
        <strain evidence="3 4">ATCC 31267</strain>
    </source>
</reference>
<sequence>MVRAGLPLERPTRPGTELADEVLDSLDALLRSVTGPRPDPPGAAPPETVRHARTPAQVLTHSRT</sequence>
<proteinExistence type="predicted"/>